<evidence type="ECO:0000313" key="3">
    <source>
        <dbReference type="EMBL" id="EOT75715.1"/>
    </source>
</evidence>
<organism evidence="2 4">
    <name type="scientific">Enterococcus raffinosus ATCC 49464</name>
    <dbReference type="NCBI Taxonomy" id="1158602"/>
    <lineage>
        <taxon>Bacteria</taxon>
        <taxon>Bacillati</taxon>
        <taxon>Bacillota</taxon>
        <taxon>Bacilli</taxon>
        <taxon>Lactobacillales</taxon>
        <taxon>Enterococcaceae</taxon>
        <taxon>Enterococcus</taxon>
    </lineage>
</organism>
<protein>
    <submittedName>
        <fullName evidence="2">Uncharacterized protein</fullName>
    </submittedName>
</protein>
<evidence type="ECO:0000313" key="5">
    <source>
        <dbReference type="Proteomes" id="UP000014158"/>
    </source>
</evidence>
<evidence type="ECO:0000313" key="2">
    <source>
        <dbReference type="EMBL" id="EOH77022.1"/>
    </source>
</evidence>
<dbReference type="HOGENOM" id="CLU_2897212_0_0_9"/>
<evidence type="ECO:0000313" key="4">
    <source>
        <dbReference type="Proteomes" id="UP000013877"/>
    </source>
</evidence>
<name>R2NYE5_9ENTE</name>
<feature type="transmembrane region" description="Helical" evidence="1">
    <location>
        <begin position="25"/>
        <end position="56"/>
    </location>
</feature>
<evidence type="ECO:0000256" key="1">
    <source>
        <dbReference type="SAM" id="Phobius"/>
    </source>
</evidence>
<accession>R2NYE5</accession>
<keyword evidence="5" id="KW-1185">Reference proteome</keyword>
<dbReference type="AlphaFoldDB" id="R2NYE5"/>
<dbReference type="RefSeq" id="WP_010745803.1">
    <property type="nucleotide sequence ID" value="NZ_ASWF01000003.1"/>
</dbReference>
<dbReference type="EMBL" id="ASWF01000003">
    <property type="protein sequence ID" value="EOT75715.1"/>
    <property type="molecule type" value="Genomic_DNA"/>
</dbReference>
<comment type="caution">
    <text evidence="2">The sequence shown here is derived from an EMBL/GenBank/DDBJ whole genome shotgun (WGS) entry which is preliminary data.</text>
</comment>
<keyword evidence="1" id="KW-0812">Transmembrane</keyword>
<dbReference type="Proteomes" id="UP000014158">
    <property type="component" value="Unassembled WGS sequence"/>
</dbReference>
<gene>
    <name evidence="3" type="ORF">I590_02539</name>
    <name evidence="2" type="ORF">UAK_02595</name>
</gene>
<proteinExistence type="predicted"/>
<reference evidence="3 5" key="2">
    <citation type="submission" date="2013-03" db="EMBL/GenBank/DDBJ databases">
        <title>The Genome Sequence of Enterococcus raffinosus ATCC_49464 (PacBio/Illumina hybrid assembly).</title>
        <authorList>
            <consortium name="The Broad Institute Genomics Platform"/>
            <consortium name="The Broad Institute Genome Sequencing Center for Infectious Disease"/>
            <person name="Earl A."/>
            <person name="Russ C."/>
            <person name="Gilmore M."/>
            <person name="Surin D."/>
            <person name="Walker B."/>
            <person name="Young S."/>
            <person name="Zeng Q."/>
            <person name="Gargeya S."/>
            <person name="Fitzgerald M."/>
            <person name="Haas B."/>
            <person name="Abouelleil A."/>
            <person name="Allen A.W."/>
            <person name="Alvarado L."/>
            <person name="Arachchi H.M."/>
            <person name="Berlin A.M."/>
            <person name="Chapman S.B."/>
            <person name="Gainer-Dewar J."/>
            <person name="Goldberg J."/>
            <person name="Griggs A."/>
            <person name="Gujja S."/>
            <person name="Hansen M."/>
            <person name="Howarth C."/>
            <person name="Imamovic A."/>
            <person name="Ireland A."/>
            <person name="Larimer J."/>
            <person name="McCowan C."/>
            <person name="Murphy C."/>
            <person name="Pearson M."/>
            <person name="Poon T.W."/>
            <person name="Priest M."/>
            <person name="Roberts A."/>
            <person name="Saif S."/>
            <person name="Shea T."/>
            <person name="Sisk P."/>
            <person name="Sykes S."/>
            <person name="Wortman J."/>
            <person name="Nusbaum C."/>
            <person name="Birren B."/>
        </authorList>
    </citation>
    <scope>NUCLEOTIDE SEQUENCE [LARGE SCALE GENOMIC DNA]</scope>
    <source>
        <strain evidence="3 5">ATCC 49464</strain>
    </source>
</reference>
<dbReference type="PATRIC" id="fig|1158602.3.peg.2597"/>
<dbReference type="EMBL" id="AJAL01000014">
    <property type="protein sequence ID" value="EOH77022.1"/>
    <property type="molecule type" value="Genomic_DNA"/>
</dbReference>
<reference evidence="2 4" key="1">
    <citation type="submission" date="2013-02" db="EMBL/GenBank/DDBJ databases">
        <title>The Genome Sequence of Enterococcus raffinosus ATCC_49464.</title>
        <authorList>
            <consortium name="The Broad Institute Genome Sequencing Platform"/>
            <consortium name="The Broad Institute Genome Sequencing Center for Infectious Disease"/>
            <person name="Earl A.M."/>
            <person name="Gilmore M.S."/>
            <person name="Lebreton F."/>
            <person name="Walker B."/>
            <person name="Young S.K."/>
            <person name="Zeng Q."/>
            <person name="Gargeya S."/>
            <person name="Fitzgerald M."/>
            <person name="Haas B."/>
            <person name="Abouelleil A."/>
            <person name="Alvarado L."/>
            <person name="Arachchi H.M."/>
            <person name="Berlin A.M."/>
            <person name="Chapman S.B."/>
            <person name="Dewar J."/>
            <person name="Goldberg J."/>
            <person name="Griggs A."/>
            <person name="Gujja S."/>
            <person name="Hansen M."/>
            <person name="Howarth C."/>
            <person name="Imamovic A."/>
            <person name="Larimer J."/>
            <person name="McCowan C."/>
            <person name="Murphy C."/>
            <person name="Neiman D."/>
            <person name="Pearson M."/>
            <person name="Priest M."/>
            <person name="Roberts A."/>
            <person name="Saif S."/>
            <person name="Shea T."/>
            <person name="Sisk P."/>
            <person name="Sykes S."/>
            <person name="Wortman J."/>
            <person name="Nusbaum C."/>
            <person name="Birren B."/>
        </authorList>
    </citation>
    <scope>NUCLEOTIDE SEQUENCE [LARGE SCALE GENOMIC DNA]</scope>
    <source>
        <strain evidence="2 4">ATCC 49464</strain>
    </source>
</reference>
<keyword evidence="1" id="KW-1133">Transmembrane helix</keyword>
<keyword evidence="1" id="KW-0472">Membrane</keyword>
<sequence length="62" mass="7104">MRQDFEFFLPRDVAQKRANRKTKKAILTGAMVTAFLFKAWVTGFALLGIVAIANIFQRKDRS</sequence>
<dbReference type="Proteomes" id="UP000013877">
    <property type="component" value="Unassembled WGS sequence"/>
</dbReference>